<keyword evidence="3" id="KW-1185">Reference proteome</keyword>
<evidence type="ECO:0000313" key="3">
    <source>
        <dbReference type="Proteomes" id="UP000666369"/>
    </source>
</evidence>
<reference evidence="3" key="1">
    <citation type="submission" date="2023-07" db="EMBL/GenBank/DDBJ databases">
        <title>Duganella aceri sp. nov., isolated from tree sap.</title>
        <authorList>
            <person name="Kim I.S."/>
        </authorList>
    </citation>
    <scope>NUCLEOTIDE SEQUENCE [LARGE SCALE GENOMIC DNA]</scope>
    <source>
        <strain evidence="3">SAP-35</strain>
    </source>
</reference>
<comment type="caution">
    <text evidence="2">The sequence shown here is derived from an EMBL/GenBank/DDBJ whole genome shotgun (WGS) entry which is preliminary data.</text>
</comment>
<protein>
    <recommendedName>
        <fullName evidence="4">Secreted protein</fullName>
    </recommendedName>
</protein>
<organism evidence="2 3">
    <name type="scientific">Duganella aceris</name>
    <dbReference type="NCBI Taxonomy" id="2703883"/>
    <lineage>
        <taxon>Bacteria</taxon>
        <taxon>Pseudomonadati</taxon>
        <taxon>Pseudomonadota</taxon>
        <taxon>Betaproteobacteria</taxon>
        <taxon>Burkholderiales</taxon>
        <taxon>Oxalobacteraceae</taxon>
        <taxon>Telluria group</taxon>
        <taxon>Duganella</taxon>
    </lineage>
</organism>
<dbReference type="RefSeq" id="WP_166108464.1">
    <property type="nucleotide sequence ID" value="NZ_JAADJT010000021.1"/>
</dbReference>
<accession>A0ABX0FUI1</accession>
<feature type="chain" id="PRO_5045499893" description="Secreted protein" evidence="1">
    <location>
        <begin position="22"/>
        <end position="181"/>
    </location>
</feature>
<evidence type="ECO:0000256" key="1">
    <source>
        <dbReference type="SAM" id="SignalP"/>
    </source>
</evidence>
<sequence>MKSLAQVLFAACLTVTCTTAAADSQDQFMAMLRTMCGHRFEGGLTYAIDPKNDFAGKKMSTEIICTNADVRMPVLVGEDRSRTWIFTRIPAGLDLRHDHRHPDGTPDAVTMYGGMSNDAGSALSQSFFADAHTFKVFPGSETNVWTISLSADGSVLTYHLDRHAKPRIEFILKQVLAKTIM</sequence>
<name>A0ABX0FUI1_9BURK</name>
<dbReference type="Proteomes" id="UP000666369">
    <property type="component" value="Unassembled WGS sequence"/>
</dbReference>
<keyword evidence="1" id="KW-0732">Signal</keyword>
<evidence type="ECO:0008006" key="4">
    <source>
        <dbReference type="Google" id="ProtNLM"/>
    </source>
</evidence>
<gene>
    <name evidence="2" type="ORF">GW587_29335</name>
</gene>
<feature type="signal peptide" evidence="1">
    <location>
        <begin position="1"/>
        <end position="21"/>
    </location>
</feature>
<proteinExistence type="predicted"/>
<evidence type="ECO:0000313" key="2">
    <source>
        <dbReference type="EMBL" id="NGZ88345.1"/>
    </source>
</evidence>
<dbReference type="EMBL" id="JAADJT010000021">
    <property type="protein sequence ID" value="NGZ88345.1"/>
    <property type="molecule type" value="Genomic_DNA"/>
</dbReference>